<evidence type="ECO:0000256" key="1">
    <source>
        <dbReference type="SAM" id="MobiDB-lite"/>
    </source>
</evidence>
<comment type="caution">
    <text evidence="2">The sequence shown here is derived from an EMBL/GenBank/DDBJ whole genome shotgun (WGS) entry which is preliminary data.</text>
</comment>
<accession>A0A2M9YME1</accession>
<reference evidence="2 3" key="1">
    <citation type="submission" date="2017-07" db="EMBL/GenBank/DDBJ databases">
        <title>Leptospira spp. isolated from tropical soils.</title>
        <authorList>
            <person name="Thibeaux R."/>
            <person name="Iraola G."/>
            <person name="Ferres I."/>
            <person name="Bierque E."/>
            <person name="Girault D."/>
            <person name="Soupe-Gilbert M.-E."/>
            <person name="Picardeau M."/>
            <person name="Goarant C."/>
        </authorList>
    </citation>
    <scope>NUCLEOTIDE SEQUENCE [LARGE SCALE GENOMIC DNA]</scope>
    <source>
        <strain evidence="2 3">FH2-B-C1</strain>
    </source>
</reference>
<feature type="compositionally biased region" description="Basic and acidic residues" evidence="1">
    <location>
        <begin position="70"/>
        <end position="81"/>
    </location>
</feature>
<protein>
    <submittedName>
        <fullName evidence="2">Uncharacterized protein</fullName>
    </submittedName>
</protein>
<organism evidence="2 3">
    <name type="scientific">Leptospira adleri</name>
    <dbReference type="NCBI Taxonomy" id="2023186"/>
    <lineage>
        <taxon>Bacteria</taxon>
        <taxon>Pseudomonadati</taxon>
        <taxon>Spirochaetota</taxon>
        <taxon>Spirochaetia</taxon>
        <taxon>Leptospirales</taxon>
        <taxon>Leptospiraceae</taxon>
        <taxon>Leptospira</taxon>
    </lineage>
</organism>
<dbReference type="AlphaFoldDB" id="A0A2M9YME1"/>
<evidence type="ECO:0000313" key="2">
    <source>
        <dbReference type="EMBL" id="PJZ52694.1"/>
    </source>
</evidence>
<sequence length="92" mass="9825">MPNGNLVGIPTSSVKSACPTLCWVEGCGGGKTPEIFPYQKTVILQAQSPLTFFVGTPTKEESLNYSREIPLGKDTKTKTEESDSYPGGVWAG</sequence>
<feature type="region of interest" description="Disordered" evidence="1">
    <location>
        <begin position="64"/>
        <end position="92"/>
    </location>
</feature>
<gene>
    <name evidence="2" type="ORF">CH380_13125</name>
</gene>
<dbReference type="EMBL" id="NPDV01000011">
    <property type="protein sequence ID" value="PJZ52694.1"/>
    <property type="molecule type" value="Genomic_DNA"/>
</dbReference>
<evidence type="ECO:0000313" key="3">
    <source>
        <dbReference type="Proteomes" id="UP000232188"/>
    </source>
</evidence>
<dbReference type="RefSeq" id="WP_100786209.1">
    <property type="nucleotide sequence ID" value="NZ_NPDV01000011.1"/>
</dbReference>
<name>A0A2M9YME1_9LEPT</name>
<proteinExistence type="predicted"/>
<dbReference type="Proteomes" id="UP000232188">
    <property type="component" value="Unassembled WGS sequence"/>
</dbReference>